<evidence type="ECO:0000313" key="1">
    <source>
        <dbReference type="EMBL" id="GJT90501.1"/>
    </source>
</evidence>
<reference evidence="1" key="1">
    <citation type="journal article" date="2022" name="Int. J. Mol. Sci.">
        <title>Draft Genome of Tanacetum Coccineum: Genomic Comparison of Closely Related Tanacetum-Family Plants.</title>
        <authorList>
            <person name="Yamashiro T."/>
            <person name="Shiraishi A."/>
            <person name="Nakayama K."/>
            <person name="Satake H."/>
        </authorList>
    </citation>
    <scope>NUCLEOTIDE SEQUENCE</scope>
</reference>
<organism evidence="1 2">
    <name type="scientific">Tanacetum coccineum</name>
    <dbReference type="NCBI Taxonomy" id="301880"/>
    <lineage>
        <taxon>Eukaryota</taxon>
        <taxon>Viridiplantae</taxon>
        <taxon>Streptophyta</taxon>
        <taxon>Embryophyta</taxon>
        <taxon>Tracheophyta</taxon>
        <taxon>Spermatophyta</taxon>
        <taxon>Magnoliopsida</taxon>
        <taxon>eudicotyledons</taxon>
        <taxon>Gunneridae</taxon>
        <taxon>Pentapetalae</taxon>
        <taxon>asterids</taxon>
        <taxon>campanulids</taxon>
        <taxon>Asterales</taxon>
        <taxon>Asteraceae</taxon>
        <taxon>Asteroideae</taxon>
        <taxon>Anthemideae</taxon>
        <taxon>Anthemidinae</taxon>
        <taxon>Tanacetum</taxon>
    </lineage>
</organism>
<name>A0ABQ5HRJ0_9ASTR</name>
<sequence>MMLLKRNLPKVEVVQTRRSAIVCGGSGLFRVKSVAVVKVRMAEIVGGGDWWCDGYGFLGAMVIHGAKKWWSWFMCCGGGDWRCTGALQCQETPGDLTTGDHLSPKVNMFLIPVIGRFKNAKVANVVEEQNHVSNNDRKDVKGYKGCKRVGFCQYFLKLSQQIIKSSKVSSISFAADIGVLEEANGNTDMVEKISQETPGDLTTRDRLSPKVMMFLIPIIVSHSHTAILAFLQSITALAVAENPLPTNKGKEVPSANPMTSLVSSNNPILSFLKRFVGIKFTHDPKSAKEVIENGSTLLKTTVVEGVEKVTPITFAEDKAQRRLEVKARSTLMTGSLGFSKQGDLKQSNNKVSGFVFLDVIKKEAGVFNNKDFWVLEIHLKLFHWSLFKWAKRQTWYKACDEVYSLNECRDLDKHMLMADLGEFIVEAELDQEGKLSMLFMELFLKVELLLLLKQSTIAVVDFTVASIIGNENRKLSQQFVLGSVRLSYNLFLKLLVSDISISAAVLLALNAVTTARASMNYYC</sequence>
<dbReference type="EMBL" id="BQNB010019927">
    <property type="protein sequence ID" value="GJT90501.1"/>
    <property type="molecule type" value="Genomic_DNA"/>
</dbReference>
<reference evidence="1" key="2">
    <citation type="submission" date="2022-01" db="EMBL/GenBank/DDBJ databases">
        <authorList>
            <person name="Yamashiro T."/>
            <person name="Shiraishi A."/>
            <person name="Satake H."/>
            <person name="Nakayama K."/>
        </authorList>
    </citation>
    <scope>NUCLEOTIDE SEQUENCE</scope>
</reference>
<comment type="caution">
    <text evidence="1">The sequence shown here is derived from an EMBL/GenBank/DDBJ whole genome shotgun (WGS) entry which is preliminary data.</text>
</comment>
<dbReference type="Proteomes" id="UP001151760">
    <property type="component" value="Unassembled WGS sequence"/>
</dbReference>
<proteinExistence type="predicted"/>
<keyword evidence="2" id="KW-1185">Reference proteome</keyword>
<accession>A0ABQ5HRJ0</accession>
<evidence type="ECO:0000313" key="2">
    <source>
        <dbReference type="Proteomes" id="UP001151760"/>
    </source>
</evidence>
<protein>
    <submittedName>
        <fullName evidence="1">Uncharacterized protein</fullName>
    </submittedName>
</protein>
<gene>
    <name evidence="1" type="ORF">Tco_1079346</name>
</gene>